<dbReference type="PANTHER" id="PTHR42103:SF2">
    <property type="entry name" value="AB HYDROLASE-1 DOMAIN-CONTAINING PROTEIN"/>
    <property type="match status" value="1"/>
</dbReference>
<organism evidence="2 3">
    <name type="scientific">Carnegiea gigantea</name>
    <dbReference type="NCBI Taxonomy" id="171969"/>
    <lineage>
        <taxon>Eukaryota</taxon>
        <taxon>Viridiplantae</taxon>
        <taxon>Streptophyta</taxon>
        <taxon>Embryophyta</taxon>
        <taxon>Tracheophyta</taxon>
        <taxon>Spermatophyta</taxon>
        <taxon>Magnoliopsida</taxon>
        <taxon>eudicotyledons</taxon>
        <taxon>Gunneridae</taxon>
        <taxon>Pentapetalae</taxon>
        <taxon>Caryophyllales</taxon>
        <taxon>Cactineae</taxon>
        <taxon>Cactaceae</taxon>
        <taxon>Cactoideae</taxon>
        <taxon>Echinocereeae</taxon>
        <taxon>Carnegiea</taxon>
    </lineage>
</organism>
<dbReference type="AlphaFoldDB" id="A0A9Q1K4W7"/>
<reference evidence="2" key="1">
    <citation type="submission" date="2022-04" db="EMBL/GenBank/DDBJ databases">
        <title>Carnegiea gigantea Genome sequencing and assembly v2.</title>
        <authorList>
            <person name="Copetti D."/>
            <person name="Sanderson M.J."/>
            <person name="Burquez A."/>
            <person name="Wojciechowski M.F."/>
        </authorList>
    </citation>
    <scope>NUCLEOTIDE SEQUENCE</scope>
    <source>
        <strain evidence="2">SGP5-SGP5p</strain>
        <tissue evidence="2">Aerial part</tissue>
    </source>
</reference>
<dbReference type="PANTHER" id="PTHR42103">
    <property type="entry name" value="ALPHA/BETA-HYDROLASES SUPERFAMILY PROTEIN"/>
    <property type="match status" value="1"/>
</dbReference>
<accession>A0A9Q1K4W7</accession>
<evidence type="ECO:0000259" key="1">
    <source>
        <dbReference type="Pfam" id="PF02129"/>
    </source>
</evidence>
<keyword evidence="3" id="KW-1185">Reference proteome</keyword>
<dbReference type="Proteomes" id="UP001153076">
    <property type="component" value="Unassembled WGS sequence"/>
</dbReference>
<evidence type="ECO:0000313" key="3">
    <source>
        <dbReference type="Proteomes" id="UP001153076"/>
    </source>
</evidence>
<proteinExistence type="predicted"/>
<dbReference type="OrthoDB" id="10260961at2759"/>
<dbReference type="EMBL" id="JAKOGI010000341">
    <property type="protein sequence ID" value="KAJ8436476.1"/>
    <property type="molecule type" value="Genomic_DNA"/>
</dbReference>
<dbReference type="InterPro" id="IPR029058">
    <property type="entry name" value="AB_hydrolase_fold"/>
</dbReference>
<dbReference type="GO" id="GO:0016787">
    <property type="term" value="F:hydrolase activity"/>
    <property type="evidence" value="ECO:0007669"/>
    <property type="project" value="InterPro"/>
</dbReference>
<sequence>MSSESVTVAGIDGANLRARIFRPRDEIKDENLGIVLVHPYSVLGGCQALLRGMATGLANAGYLAVTFDTRGVGRSTGSKSLTGFAEVKDVISVCKWVCENLSVNRILLVGSSAGAPIAGSAVDQVEQVVGYVSIGYPFGMMASILFGRHHKAILQSPKPKLFIMGTRDGFTSVKQLQNKLSSASGRVETHLIEGASHFQMEGPDFDAQMVELIVKFAGTLECKPSSLGGVKQDKEHNASG</sequence>
<dbReference type="Pfam" id="PF02129">
    <property type="entry name" value="Peptidase_S15"/>
    <property type="match status" value="1"/>
</dbReference>
<gene>
    <name evidence="2" type="ORF">Cgig2_000461</name>
</gene>
<comment type="caution">
    <text evidence="2">The sequence shown here is derived from an EMBL/GenBank/DDBJ whole genome shotgun (WGS) entry which is preliminary data.</text>
</comment>
<dbReference type="Gene3D" id="3.40.50.1820">
    <property type="entry name" value="alpha/beta hydrolase"/>
    <property type="match status" value="1"/>
</dbReference>
<dbReference type="SUPFAM" id="SSF53474">
    <property type="entry name" value="alpha/beta-Hydrolases"/>
    <property type="match status" value="1"/>
</dbReference>
<name>A0A9Q1K4W7_9CARY</name>
<feature type="domain" description="Xaa-Pro dipeptidyl-peptidase-like" evidence="1">
    <location>
        <begin position="12"/>
        <end position="115"/>
    </location>
</feature>
<evidence type="ECO:0000313" key="2">
    <source>
        <dbReference type="EMBL" id="KAJ8436476.1"/>
    </source>
</evidence>
<dbReference type="InterPro" id="IPR000383">
    <property type="entry name" value="Xaa-Pro-like_dom"/>
</dbReference>
<protein>
    <recommendedName>
        <fullName evidence="1">Xaa-Pro dipeptidyl-peptidase-like domain-containing protein</fullName>
    </recommendedName>
</protein>